<evidence type="ECO:0000313" key="1">
    <source>
        <dbReference type="EMBL" id="TFY66447.1"/>
    </source>
</evidence>
<dbReference type="Proteomes" id="UP000298327">
    <property type="component" value="Unassembled WGS sequence"/>
</dbReference>
<gene>
    <name evidence="1" type="ORF">EVG20_g4640</name>
</gene>
<dbReference type="OrthoDB" id="3250044at2759"/>
<reference evidence="1 2" key="1">
    <citation type="submission" date="2019-02" db="EMBL/GenBank/DDBJ databases">
        <title>Genome sequencing of the rare red list fungi Dentipellis fragilis.</title>
        <authorList>
            <person name="Buettner E."/>
            <person name="Kellner H."/>
        </authorList>
    </citation>
    <scope>NUCLEOTIDE SEQUENCE [LARGE SCALE GENOMIC DNA]</scope>
    <source>
        <strain evidence="1 2">DSM 105465</strain>
    </source>
</reference>
<dbReference type="STRING" id="205917.A0A4Y9YXH0"/>
<protein>
    <submittedName>
        <fullName evidence="1">Uncharacterized protein</fullName>
    </submittedName>
</protein>
<dbReference type="AlphaFoldDB" id="A0A4Y9YXH0"/>
<accession>A0A4Y9YXH0</accession>
<name>A0A4Y9YXH0_9AGAM</name>
<organism evidence="1 2">
    <name type="scientific">Dentipellis fragilis</name>
    <dbReference type="NCBI Taxonomy" id="205917"/>
    <lineage>
        <taxon>Eukaryota</taxon>
        <taxon>Fungi</taxon>
        <taxon>Dikarya</taxon>
        <taxon>Basidiomycota</taxon>
        <taxon>Agaricomycotina</taxon>
        <taxon>Agaricomycetes</taxon>
        <taxon>Russulales</taxon>
        <taxon>Hericiaceae</taxon>
        <taxon>Dentipellis</taxon>
    </lineage>
</organism>
<evidence type="ECO:0000313" key="2">
    <source>
        <dbReference type="Proteomes" id="UP000298327"/>
    </source>
</evidence>
<sequence length="227" mass="24662">MTPEDEVAIIAACREYAANHRRHTACIPVGSRYVKYGDSKTIASRIQMRSHLSTTKQESIKPRIPEMMHHFEDEDRRCYNVAFGGFEAPPDHLLGPLGGICIRHSFFESGEAPQPFGRTGLYKKGKGVRPVALEQEKLICTQANMDASSFGVDEDGKLVLMGFGSISFLPEFFATHTLSDDKFAAVPEALGWSGANISSMVKISANLGKTADPSLGLDANGNPEEAG</sequence>
<dbReference type="EMBL" id="SEOQ01000246">
    <property type="protein sequence ID" value="TFY66447.1"/>
    <property type="molecule type" value="Genomic_DNA"/>
</dbReference>
<keyword evidence="2" id="KW-1185">Reference proteome</keyword>
<comment type="caution">
    <text evidence="1">The sequence shown here is derived from an EMBL/GenBank/DDBJ whole genome shotgun (WGS) entry which is preliminary data.</text>
</comment>
<proteinExistence type="predicted"/>